<dbReference type="Gene3D" id="3.90.1570.50">
    <property type="match status" value="1"/>
</dbReference>
<evidence type="ECO:0000313" key="13">
    <source>
        <dbReference type="EMBL" id="EMR4591977.1"/>
    </source>
</evidence>
<sequence length="171" mass="19131">MISTLPSFKEEQSAKIPALSLLTNLGYQFIPPSECMAMRGNKTTVILPQVLRKVLGFKTYSFMGKQRHLSQAAIDKIVQELANPAMNEGLKAANEKLYNALTYGISVTEFVDGKKTNPTIQIIDWDSPENNQFHFTEEMEVDNARGTGKRIPDVVCFVNGLPWVVIEAKRP</sequence>
<evidence type="ECO:0000256" key="3">
    <source>
        <dbReference type="ARBA" id="ARBA00012654"/>
    </source>
</evidence>
<dbReference type="GO" id="GO:0005524">
    <property type="term" value="F:ATP binding"/>
    <property type="evidence" value="ECO:0007669"/>
    <property type="project" value="UniProtKB-KW"/>
</dbReference>
<comment type="catalytic activity">
    <reaction evidence="1">
        <text>Endonucleolytic cleavage of DNA to give random double-stranded fragments with terminal 5'-phosphates, ATP is simultaneously hydrolyzed.</text>
        <dbReference type="EC" id="3.1.21.3"/>
    </reaction>
</comment>
<evidence type="ECO:0000256" key="1">
    <source>
        <dbReference type="ARBA" id="ARBA00000851"/>
    </source>
</evidence>
<accession>A0AAD2VUC4</accession>
<keyword evidence="7 12" id="KW-0255">Endonuclease</keyword>
<dbReference type="Pfam" id="PF04313">
    <property type="entry name" value="HSDR_N"/>
    <property type="match status" value="1"/>
</dbReference>
<feature type="non-terminal residue" evidence="12">
    <location>
        <position position="171"/>
    </location>
</feature>
<comment type="caution">
    <text evidence="12">The sequence shown here is derived from an EMBL/GenBank/DDBJ whole genome shotgun (WGS) entry which is preliminary data.</text>
</comment>
<dbReference type="InterPro" id="IPR051268">
    <property type="entry name" value="Type-I_R_enzyme_R_subunit"/>
</dbReference>
<dbReference type="EC" id="3.1.21.3" evidence="3"/>
<evidence type="ECO:0000313" key="12">
    <source>
        <dbReference type="EMBL" id="ELR5219790.1"/>
    </source>
</evidence>
<dbReference type="GO" id="GO:0009035">
    <property type="term" value="F:type I site-specific deoxyribonuclease activity"/>
    <property type="evidence" value="ECO:0007669"/>
    <property type="project" value="UniProtKB-EC"/>
</dbReference>
<comment type="similarity">
    <text evidence="2">Belongs to the HsdR family.</text>
</comment>
<evidence type="ECO:0000256" key="7">
    <source>
        <dbReference type="ARBA" id="ARBA00022759"/>
    </source>
</evidence>
<dbReference type="GO" id="GO:0009307">
    <property type="term" value="P:DNA restriction-modification system"/>
    <property type="evidence" value="ECO:0007669"/>
    <property type="project" value="UniProtKB-KW"/>
</dbReference>
<keyword evidence="10" id="KW-0238">DNA-binding</keyword>
<reference evidence="12" key="1">
    <citation type="submission" date="2023-10" db="EMBL/GenBank/DDBJ databases">
        <authorList>
            <consortium name="Clinical and Environmental Microbiology Branch: Whole genome sequencing antimicrobial resistance pathogens in the healthcare setting"/>
        </authorList>
    </citation>
    <scope>NUCLEOTIDE SEQUENCE</scope>
    <source>
        <strain evidence="12">2020QW-00022</strain>
    </source>
</reference>
<evidence type="ECO:0000256" key="5">
    <source>
        <dbReference type="ARBA" id="ARBA00022741"/>
    </source>
</evidence>
<proteinExistence type="inferred from homology"/>
<dbReference type="GO" id="GO:0003677">
    <property type="term" value="F:DNA binding"/>
    <property type="evidence" value="ECO:0007669"/>
    <property type="project" value="UniProtKB-KW"/>
</dbReference>
<evidence type="ECO:0000256" key="9">
    <source>
        <dbReference type="ARBA" id="ARBA00022840"/>
    </source>
</evidence>
<feature type="domain" description="Restriction endonuclease type I HsdR N-terminal" evidence="11">
    <location>
        <begin position="8"/>
        <end position="171"/>
    </location>
</feature>
<name>A0AAD2VUC4_PRORE</name>
<dbReference type="CDD" id="cd22332">
    <property type="entry name" value="HsdR_N"/>
    <property type="match status" value="1"/>
</dbReference>
<evidence type="ECO:0000256" key="8">
    <source>
        <dbReference type="ARBA" id="ARBA00022801"/>
    </source>
</evidence>
<keyword evidence="5" id="KW-0547">Nucleotide-binding</keyword>
<dbReference type="AlphaFoldDB" id="A0AAD2VUC4"/>
<evidence type="ECO:0000256" key="4">
    <source>
        <dbReference type="ARBA" id="ARBA00022722"/>
    </source>
</evidence>
<evidence type="ECO:0000259" key="11">
    <source>
        <dbReference type="Pfam" id="PF04313"/>
    </source>
</evidence>
<evidence type="ECO:0000256" key="6">
    <source>
        <dbReference type="ARBA" id="ARBA00022747"/>
    </source>
</evidence>
<keyword evidence="8" id="KW-0378">Hydrolase</keyword>
<evidence type="ECO:0000256" key="2">
    <source>
        <dbReference type="ARBA" id="ARBA00008598"/>
    </source>
</evidence>
<evidence type="ECO:0000256" key="10">
    <source>
        <dbReference type="ARBA" id="ARBA00023125"/>
    </source>
</evidence>
<dbReference type="InterPro" id="IPR007409">
    <property type="entry name" value="Restrct_endonuc_type1_HsdR_N"/>
</dbReference>
<gene>
    <name evidence="13" type="ORF">M0K77_004360</name>
    <name evidence="12" type="ORF">M0K77_RS21800</name>
</gene>
<dbReference type="EMBL" id="ABEXCJ050000019">
    <property type="protein sequence ID" value="EMR4591977.1"/>
    <property type="molecule type" value="Genomic_DNA"/>
</dbReference>
<organism evidence="12">
    <name type="scientific">Providencia rettgeri</name>
    <dbReference type="NCBI Taxonomy" id="587"/>
    <lineage>
        <taxon>Bacteria</taxon>
        <taxon>Pseudomonadati</taxon>
        <taxon>Pseudomonadota</taxon>
        <taxon>Gammaproteobacteria</taxon>
        <taxon>Enterobacterales</taxon>
        <taxon>Morganellaceae</taxon>
        <taxon>Providencia</taxon>
    </lineage>
</organism>
<dbReference type="PANTHER" id="PTHR30195">
    <property type="entry name" value="TYPE I SITE-SPECIFIC DEOXYRIBONUCLEASE PROTEIN SUBUNIT M AND R"/>
    <property type="match status" value="1"/>
</dbReference>
<dbReference type="EMBL" id="ABEXCJ040000019">
    <property type="protein sequence ID" value="ELR5219790.1"/>
    <property type="molecule type" value="Genomic_DNA"/>
</dbReference>
<keyword evidence="4" id="KW-0540">Nuclease</keyword>
<dbReference type="PANTHER" id="PTHR30195:SF15">
    <property type="entry name" value="TYPE I RESTRICTION ENZYME HINDI ENDONUCLEASE SUBUNIT"/>
    <property type="match status" value="1"/>
</dbReference>
<protein>
    <recommendedName>
        <fullName evidence="3">type I site-specific deoxyribonuclease</fullName>
        <ecNumber evidence="3">3.1.21.3</ecNumber>
    </recommendedName>
</protein>
<keyword evidence="9" id="KW-0067">ATP-binding</keyword>
<keyword evidence="6" id="KW-0680">Restriction system</keyword>